<keyword evidence="2" id="KW-1185">Reference proteome</keyword>
<comment type="caution">
    <text evidence="1">The sequence shown here is derived from an EMBL/GenBank/DDBJ whole genome shotgun (WGS) entry which is preliminary data.</text>
</comment>
<sequence>MKMRKAVIERKRAVAGVWDELELPSCGSIYRSPRGSPFSSQFGTQQTRGELPIIQWKGRTADGLTPSQNADPGF</sequence>
<gene>
    <name evidence="1" type="ORF">BDY19DRAFT_950266</name>
</gene>
<protein>
    <submittedName>
        <fullName evidence="1">Uncharacterized protein</fullName>
    </submittedName>
</protein>
<proteinExistence type="predicted"/>
<dbReference type="EMBL" id="MU274914">
    <property type="protein sequence ID" value="KAI0088315.1"/>
    <property type="molecule type" value="Genomic_DNA"/>
</dbReference>
<evidence type="ECO:0000313" key="1">
    <source>
        <dbReference type="EMBL" id="KAI0088315.1"/>
    </source>
</evidence>
<name>A0ACB8U2V0_9APHY</name>
<evidence type="ECO:0000313" key="2">
    <source>
        <dbReference type="Proteomes" id="UP001055072"/>
    </source>
</evidence>
<dbReference type="Proteomes" id="UP001055072">
    <property type="component" value="Unassembled WGS sequence"/>
</dbReference>
<accession>A0ACB8U2V0</accession>
<organism evidence="1 2">
    <name type="scientific">Irpex rosettiformis</name>
    <dbReference type="NCBI Taxonomy" id="378272"/>
    <lineage>
        <taxon>Eukaryota</taxon>
        <taxon>Fungi</taxon>
        <taxon>Dikarya</taxon>
        <taxon>Basidiomycota</taxon>
        <taxon>Agaricomycotina</taxon>
        <taxon>Agaricomycetes</taxon>
        <taxon>Polyporales</taxon>
        <taxon>Irpicaceae</taxon>
        <taxon>Irpex</taxon>
    </lineage>
</organism>
<reference evidence="1" key="1">
    <citation type="journal article" date="2021" name="Environ. Microbiol.">
        <title>Gene family expansions and transcriptome signatures uncover fungal adaptations to wood decay.</title>
        <authorList>
            <person name="Hage H."/>
            <person name="Miyauchi S."/>
            <person name="Viragh M."/>
            <person name="Drula E."/>
            <person name="Min B."/>
            <person name="Chaduli D."/>
            <person name="Navarro D."/>
            <person name="Favel A."/>
            <person name="Norest M."/>
            <person name="Lesage-Meessen L."/>
            <person name="Balint B."/>
            <person name="Merenyi Z."/>
            <person name="de Eugenio L."/>
            <person name="Morin E."/>
            <person name="Martinez A.T."/>
            <person name="Baldrian P."/>
            <person name="Stursova M."/>
            <person name="Martinez M.J."/>
            <person name="Novotny C."/>
            <person name="Magnuson J.K."/>
            <person name="Spatafora J.W."/>
            <person name="Maurice S."/>
            <person name="Pangilinan J."/>
            <person name="Andreopoulos W."/>
            <person name="LaButti K."/>
            <person name="Hundley H."/>
            <person name="Na H."/>
            <person name="Kuo A."/>
            <person name="Barry K."/>
            <person name="Lipzen A."/>
            <person name="Henrissat B."/>
            <person name="Riley R."/>
            <person name="Ahrendt S."/>
            <person name="Nagy L.G."/>
            <person name="Grigoriev I.V."/>
            <person name="Martin F."/>
            <person name="Rosso M.N."/>
        </authorList>
    </citation>
    <scope>NUCLEOTIDE SEQUENCE</scope>
    <source>
        <strain evidence="1">CBS 384.51</strain>
    </source>
</reference>